<dbReference type="PROSITE" id="PS50977">
    <property type="entry name" value="HTH_TETR_2"/>
    <property type="match status" value="1"/>
</dbReference>
<accession>A0ABN3UMT6</accession>
<evidence type="ECO:0000256" key="1">
    <source>
        <dbReference type="ARBA" id="ARBA00023125"/>
    </source>
</evidence>
<comment type="caution">
    <text evidence="4">The sequence shown here is derived from an EMBL/GenBank/DDBJ whole genome shotgun (WGS) entry which is preliminary data.</text>
</comment>
<evidence type="ECO:0000313" key="5">
    <source>
        <dbReference type="Proteomes" id="UP001501842"/>
    </source>
</evidence>
<dbReference type="EMBL" id="BAAATZ010000029">
    <property type="protein sequence ID" value="GAA2735066.1"/>
    <property type="molecule type" value="Genomic_DNA"/>
</dbReference>
<dbReference type="SUPFAM" id="SSF46689">
    <property type="entry name" value="Homeodomain-like"/>
    <property type="match status" value="1"/>
</dbReference>
<keyword evidence="1 2" id="KW-0238">DNA-binding</keyword>
<dbReference type="Proteomes" id="UP001501842">
    <property type="component" value="Unassembled WGS sequence"/>
</dbReference>
<organism evidence="4 5">
    <name type="scientific">Actinocorallia aurantiaca</name>
    <dbReference type="NCBI Taxonomy" id="46204"/>
    <lineage>
        <taxon>Bacteria</taxon>
        <taxon>Bacillati</taxon>
        <taxon>Actinomycetota</taxon>
        <taxon>Actinomycetes</taxon>
        <taxon>Streptosporangiales</taxon>
        <taxon>Thermomonosporaceae</taxon>
        <taxon>Actinocorallia</taxon>
    </lineage>
</organism>
<dbReference type="InterPro" id="IPR009057">
    <property type="entry name" value="Homeodomain-like_sf"/>
</dbReference>
<sequence>MELPVVPFGKPRPERADAARNRERLLETARAMIAEHGAEKVTMDALAEQAGLGKGTVFRRFGTRAGIFRALLDDDERRFQEQVLTGPPPLGPGADPAQRLIAYGHARTAFLADHYLIVRASLERREPRWVSGMTLSHIRMLLGRTSLPPSALEGLTVQLTTALEGPFLLPHFLTDQTPEPPSDTHPTLLSDGWRILIERLVRD</sequence>
<proteinExistence type="predicted"/>
<dbReference type="PANTHER" id="PTHR30055:SF209">
    <property type="entry name" value="POSSIBLE TRANSCRIPTIONAL REGULATORY PROTEIN (PROBABLY TETR-FAMILY)"/>
    <property type="match status" value="1"/>
</dbReference>
<dbReference type="Pfam" id="PF00440">
    <property type="entry name" value="TetR_N"/>
    <property type="match status" value="1"/>
</dbReference>
<evidence type="ECO:0000256" key="2">
    <source>
        <dbReference type="PROSITE-ProRule" id="PRU00335"/>
    </source>
</evidence>
<dbReference type="RefSeq" id="WP_344455143.1">
    <property type="nucleotide sequence ID" value="NZ_BAAATZ010000029.1"/>
</dbReference>
<reference evidence="4 5" key="1">
    <citation type="journal article" date="2019" name="Int. J. Syst. Evol. Microbiol.">
        <title>The Global Catalogue of Microorganisms (GCM) 10K type strain sequencing project: providing services to taxonomists for standard genome sequencing and annotation.</title>
        <authorList>
            <consortium name="The Broad Institute Genomics Platform"/>
            <consortium name="The Broad Institute Genome Sequencing Center for Infectious Disease"/>
            <person name="Wu L."/>
            <person name="Ma J."/>
        </authorList>
    </citation>
    <scope>NUCLEOTIDE SEQUENCE [LARGE SCALE GENOMIC DNA]</scope>
    <source>
        <strain evidence="4 5">JCM 8201</strain>
    </source>
</reference>
<dbReference type="PANTHER" id="PTHR30055">
    <property type="entry name" value="HTH-TYPE TRANSCRIPTIONAL REGULATOR RUTR"/>
    <property type="match status" value="1"/>
</dbReference>
<dbReference type="InterPro" id="IPR050109">
    <property type="entry name" value="HTH-type_TetR-like_transc_reg"/>
</dbReference>
<dbReference type="PRINTS" id="PR00455">
    <property type="entry name" value="HTHTETR"/>
</dbReference>
<keyword evidence="5" id="KW-1185">Reference proteome</keyword>
<protein>
    <recommendedName>
        <fullName evidence="3">HTH tetR-type domain-containing protein</fullName>
    </recommendedName>
</protein>
<feature type="domain" description="HTH tetR-type" evidence="3">
    <location>
        <begin position="19"/>
        <end position="79"/>
    </location>
</feature>
<evidence type="ECO:0000313" key="4">
    <source>
        <dbReference type="EMBL" id="GAA2735066.1"/>
    </source>
</evidence>
<evidence type="ECO:0000259" key="3">
    <source>
        <dbReference type="PROSITE" id="PS50977"/>
    </source>
</evidence>
<name>A0ABN3UMT6_9ACTN</name>
<gene>
    <name evidence="4" type="ORF">GCM10010439_58930</name>
</gene>
<dbReference type="InterPro" id="IPR001647">
    <property type="entry name" value="HTH_TetR"/>
</dbReference>
<dbReference type="Gene3D" id="1.10.357.10">
    <property type="entry name" value="Tetracycline Repressor, domain 2"/>
    <property type="match status" value="1"/>
</dbReference>
<feature type="DNA-binding region" description="H-T-H motif" evidence="2">
    <location>
        <begin position="42"/>
        <end position="61"/>
    </location>
</feature>